<dbReference type="STRING" id="582851.GCA_900162665_01960"/>
<evidence type="ECO:0000313" key="3">
    <source>
        <dbReference type="Proteomes" id="UP000321558"/>
    </source>
</evidence>
<protein>
    <submittedName>
        <fullName evidence="2">Protein-tyrosine-phosphatase</fullName>
    </submittedName>
</protein>
<comment type="caution">
    <text evidence="2">The sequence shown here is derived from an EMBL/GenBank/DDBJ whole genome shotgun (WGS) entry which is preliminary data.</text>
</comment>
<gene>
    <name evidence="2" type="ORF">OSO01_31800</name>
</gene>
<dbReference type="PANTHER" id="PTHR31126:SF1">
    <property type="entry name" value="TYROSINE SPECIFIC PROTEIN PHOSPHATASES DOMAIN-CONTAINING PROTEIN"/>
    <property type="match status" value="1"/>
</dbReference>
<dbReference type="Gene3D" id="3.90.190.10">
    <property type="entry name" value="Protein tyrosine phosphatase superfamily"/>
    <property type="match status" value="1"/>
</dbReference>
<evidence type="ECO:0000256" key="1">
    <source>
        <dbReference type="ARBA" id="ARBA00009580"/>
    </source>
</evidence>
<dbReference type="OrthoDB" id="1188001at2"/>
<proteinExistence type="inferred from homology"/>
<dbReference type="PANTHER" id="PTHR31126">
    <property type="entry name" value="TYROSINE-PROTEIN PHOSPHATASE"/>
    <property type="match status" value="1"/>
</dbReference>
<dbReference type="RefSeq" id="WP_147211393.1">
    <property type="nucleotide sequence ID" value="NZ_BJYM01000013.1"/>
</dbReference>
<keyword evidence="3" id="KW-1185">Reference proteome</keyword>
<accession>A0A511ZLV5</accession>
<dbReference type="Pfam" id="PF13350">
    <property type="entry name" value="Y_phosphatase3"/>
    <property type="match status" value="1"/>
</dbReference>
<organism evidence="2 3">
    <name type="scientific">Oceanobacillus sojae</name>
    <dbReference type="NCBI Taxonomy" id="582851"/>
    <lineage>
        <taxon>Bacteria</taxon>
        <taxon>Bacillati</taxon>
        <taxon>Bacillota</taxon>
        <taxon>Bacilli</taxon>
        <taxon>Bacillales</taxon>
        <taxon>Bacillaceae</taxon>
        <taxon>Oceanobacillus</taxon>
    </lineage>
</organism>
<dbReference type="SUPFAM" id="SSF52799">
    <property type="entry name" value="(Phosphotyrosine protein) phosphatases II"/>
    <property type="match status" value="1"/>
</dbReference>
<dbReference type="EMBL" id="BJYM01000013">
    <property type="protein sequence ID" value="GEN88441.1"/>
    <property type="molecule type" value="Genomic_DNA"/>
</dbReference>
<dbReference type="InterPro" id="IPR029021">
    <property type="entry name" value="Prot-tyrosine_phosphatase-like"/>
</dbReference>
<dbReference type="Proteomes" id="UP000321558">
    <property type="component" value="Unassembled WGS sequence"/>
</dbReference>
<dbReference type="GO" id="GO:0004721">
    <property type="term" value="F:phosphoprotein phosphatase activity"/>
    <property type="evidence" value="ECO:0007669"/>
    <property type="project" value="InterPro"/>
</dbReference>
<dbReference type="AlphaFoldDB" id="A0A511ZLV5"/>
<evidence type="ECO:0000313" key="2">
    <source>
        <dbReference type="EMBL" id="GEN88441.1"/>
    </source>
</evidence>
<dbReference type="InterPro" id="IPR026893">
    <property type="entry name" value="Tyr/Ser_Pase_IphP-type"/>
</dbReference>
<name>A0A511ZLV5_9BACI</name>
<sequence>MGEYKQPYTISNIEIQRNDNQLTIRLANASKSEYQLYVGREPEAEKINKLLVTSSTGEFTVSSPVAEGPYYFLIKSGDFKTNIFSERVIQLHGAINIRDMGGYETNDGRVTKWGLLFRGDQLSKLDTDDVKLLERMNLKTIVDYRSDHERNINPNVEIPSVANTYHCDPHSSFSEAAANAIDLHSENVKLVSALEKGEIDPKYINGKGENVIEDYRKLIDSDEAKNAYGKFLRICADNENIPLVHHCRGGKDRTGLGSMFLLLLLNVKEEEIIRDYVLTGIIRRERNQLKYQHYSALTSNQNYLDYLMAMIETREEYVKASIDRLKELYESVDAYMIQHFGLTEEQIERMREIYLEESVAK</sequence>
<reference evidence="2 3" key="1">
    <citation type="submission" date="2019-07" db="EMBL/GenBank/DDBJ databases">
        <title>Whole genome shotgun sequence of Oceanobacillus sojae NBRC 105379.</title>
        <authorList>
            <person name="Hosoyama A."/>
            <person name="Uohara A."/>
            <person name="Ohji S."/>
            <person name="Ichikawa N."/>
        </authorList>
    </citation>
    <scope>NUCLEOTIDE SEQUENCE [LARGE SCALE GENOMIC DNA]</scope>
    <source>
        <strain evidence="2 3">NBRC 105379</strain>
    </source>
</reference>
<comment type="similarity">
    <text evidence="1">Belongs to the protein-tyrosine phosphatase family.</text>
</comment>